<dbReference type="AlphaFoldDB" id="A0A067PTK6"/>
<evidence type="ECO:0000256" key="8">
    <source>
        <dbReference type="SAM" id="Phobius"/>
    </source>
</evidence>
<dbReference type="CDD" id="cd17546">
    <property type="entry name" value="REC_hyHK_CKI1_RcsC-like"/>
    <property type="match status" value="1"/>
</dbReference>
<dbReference type="InterPro" id="IPR003661">
    <property type="entry name" value="HisK_dim/P_dom"/>
</dbReference>
<protein>
    <recommendedName>
        <fullName evidence="2">histidine kinase</fullName>
        <ecNumber evidence="2">2.7.13.3</ecNumber>
    </recommendedName>
</protein>
<keyword evidence="4" id="KW-0808">Transferase</keyword>
<feature type="region of interest" description="Disordered" evidence="7">
    <location>
        <begin position="82"/>
        <end position="114"/>
    </location>
</feature>
<evidence type="ECO:0000256" key="4">
    <source>
        <dbReference type="ARBA" id="ARBA00022679"/>
    </source>
</evidence>
<dbReference type="Pfam" id="PF02518">
    <property type="entry name" value="HATPase_c"/>
    <property type="match status" value="1"/>
</dbReference>
<dbReference type="GO" id="GO:0000155">
    <property type="term" value="F:phosphorelay sensor kinase activity"/>
    <property type="evidence" value="ECO:0007669"/>
    <property type="project" value="InterPro"/>
</dbReference>
<feature type="transmembrane region" description="Helical" evidence="8">
    <location>
        <begin position="170"/>
        <end position="188"/>
    </location>
</feature>
<feature type="region of interest" description="Disordered" evidence="7">
    <location>
        <begin position="686"/>
        <end position="742"/>
    </location>
</feature>
<dbReference type="Pfam" id="PF00512">
    <property type="entry name" value="HisKA"/>
    <property type="match status" value="1"/>
</dbReference>
<dbReference type="PRINTS" id="PR00344">
    <property type="entry name" value="BCTRLSENSOR"/>
</dbReference>
<dbReference type="Pfam" id="PF00072">
    <property type="entry name" value="Response_reg"/>
    <property type="match status" value="1"/>
</dbReference>
<dbReference type="PROSITE" id="PS50109">
    <property type="entry name" value="HIS_KIN"/>
    <property type="match status" value="1"/>
</dbReference>
<keyword evidence="3 6" id="KW-0597">Phosphoprotein</keyword>
<dbReference type="PANTHER" id="PTHR43047">
    <property type="entry name" value="TWO-COMPONENT HISTIDINE PROTEIN KINASE"/>
    <property type="match status" value="1"/>
</dbReference>
<dbReference type="InterPro" id="IPR001789">
    <property type="entry name" value="Sig_transdc_resp-reg_receiver"/>
</dbReference>
<reference evidence="12" key="1">
    <citation type="journal article" date="2014" name="Proc. Natl. Acad. Sci. U.S.A.">
        <title>Extensive sampling of basidiomycete genomes demonstrates inadequacy of the white-rot/brown-rot paradigm for wood decay fungi.</title>
        <authorList>
            <person name="Riley R."/>
            <person name="Salamov A.A."/>
            <person name="Brown D.W."/>
            <person name="Nagy L.G."/>
            <person name="Floudas D."/>
            <person name="Held B.W."/>
            <person name="Levasseur A."/>
            <person name="Lombard V."/>
            <person name="Morin E."/>
            <person name="Otillar R."/>
            <person name="Lindquist E.A."/>
            <person name="Sun H."/>
            <person name="LaButti K.M."/>
            <person name="Schmutz J."/>
            <person name="Jabbour D."/>
            <person name="Luo H."/>
            <person name="Baker S.E."/>
            <person name="Pisabarro A.G."/>
            <person name="Walton J.D."/>
            <person name="Blanchette R.A."/>
            <person name="Henrissat B."/>
            <person name="Martin F."/>
            <person name="Cullen D."/>
            <person name="Hibbett D.S."/>
            <person name="Grigoriev I.V."/>
        </authorList>
    </citation>
    <scope>NUCLEOTIDE SEQUENCE [LARGE SCALE GENOMIC DNA]</scope>
    <source>
        <strain evidence="12">MUCL 33604</strain>
    </source>
</reference>
<evidence type="ECO:0000259" key="10">
    <source>
        <dbReference type="PROSITE" id="PS50110"/>
    </source>
</evidence>
<evidence type="ECO:0000256" key="7">
    <source>
        <dbReference type="SAM" id="MobiDB-lite"/>
    </source>
</evidence>
<accession>A0A067PTK6</accession>
<dbReference type="HOGENOM" id="CLU_006108_0_0_1"/>
<dbReference type="CDD" id="cd00082">
    <property type="entry name" value="HisKA"/>
    <property type="match status" value="1"/>
</dbReference>
<organism evidence="11 12">
    <name type="scientific">Jaapia argillacea MUCL 33604</name>
    <dbReference type="NCBI Taxonomy" id="933084"/>
    <lineage>
        <taxon>Eukaryota</taxon>
        <taxon>Fungi</taxon>
        <taxon>Dikarya</taxon>
        <taxon>Basidiomycota</taxon>
        <taxon>Agaricomycotina</taxon>
        <taxon>Agaricomycetes</taxon>
        <taxon>Agaricomycetidae</taxon>
        <taxon>Jaapiales</taxon>
        <taxon>Jaapiaceae</taxon>
        <taxon>Jaapia</taxon>
    </lineage>
</organism>
<dbReference type="InterPro" id="IPR004358">
    <property type="entry name" value="Sig_transdc_His_kin-like_C"/>
</dbReference>
<dbReference type="GO" id="GO:0005886">
    <property type="term" value="C:plasma membrane"/>
    <property type="evidence" value="ECO:0007669"/>
    <property type="project" value="TreeGrafter"/>
</dbReference>
<feature type="transmembrane region" description="Helical" evidence="8">
    <location>
        <begin position="284"/>
        <end position="302"/>
    </location>
</feature>
<dbReference type="InterPro" id="IPR036890">
    <property type="entry name" value="HATPase_C_sf"/>
</dbReference>
<feature type="transmembrane region" description="Helical" evidence="8">
    <location>
        <begin position="225"/>
        <end position="244"/>
    </location>
</feature>
<dbReference type="SMART" id="SM00448">
    <property type="entry name" value="REC"/>
    <property type="match status" value="1"/>
</dbReference>
<evidence type="ECO:0000256" key="5">
    <source>
        <dbReference type="ARBA" id="ARBA00022777"/>
    </source>
</evidence>
<dbReference type="Gene3D" id="1.10.287.130">
    <property type="match status" value="1"/>
</dbReference>
<dbReference type="InterPro" id="IPR011006">
    <property type="entry name" value="CheY-like_superfamily"/>
</dbReference>
<evidence type="ECO:0000259" key="9">
    <source>
        <dbReference type="PROSITE" id="PS50109"/>
    </source>
</evidence>
<feature type="transmembrane region" description="Helical" evidence="8">
    <location>
        <begin position="200"/>
        <end position="219"/>
    </location>
</feature>
<dbReference type="STRING" id="933084.A0A067PTK6"/>
<feature type="modified residue" description="4-aspartylphosphate" evidence="6">
    <location>
        <position position="802"/>
    </location>
</feature>
<evidence type="ECO:0000256" key="3">
    <source>
        <dbReference type="ARBA" id="ARBA00022553"/>
    </source>
</evidence>
<comment type="catalytic activity">
    <reaction evidence="1">
        <text>ATP + protein L-histidine = ADP + protein N-phospho-L-histidine.</text>
        <dbReference type="EC" id="2.7.13.3"/>
    </reaction>
</comment>
<feature type="region of interest" description="Disordered" evidence="7">
    <location>
        <begin position="1"/>
        <end position="21"/>
    </location>
</feature>
<keyword evidence="8" id="KW-1133">Transmembrane helix</keyword>
<gene>
    <name evidence="11" type="ORF">JAAARDRAFT_207498</name>
</gene>
<feature type="region of interest" description="Disordered" evidence="7">
    <location>
        <begin position="38"/>
        <end position="69"/>
    </location>
</feature>
<dbReference type="InterPro" id="IPR003594">
    <property type="entry name" value="HATPase_dom"/>
</dbReference>
<dbReference type="GO" id="GO:0009927">
    <property type="term" value="F:histidine phosphotransfer kinase activity"/>
    <property type="evidence" value="ECO:0007669"/>
    <property type="project" value="TreeGrafter"/>
</dbReference>
<dbReference type="SUPFAM" id="SSF47384">
    <property type="entry name" value="Homodimeric domain of signal transducing histidine kinase"/>
    <property type="match status" value="1"/>
</dbReference>
<keyword evidence="5" id="KW-0418">Kinase</keyword>
<dbReference type="EMBL" id="KL197720">
    <property type="protein sequence ID" value="KDQ57180.1"/>
    <property type="molecule type" value="Genomic_DNA"/>
</dbReference>
<feature type="domain" description="Response regulatory" evidence="10">
    <location>
        <begin position="745"/>
        <end position="867"/>
    </location>
</feature>
<keyword evidence="8" id="KW-0472">Membrane</keyword>
<dbReference type="Proteomes" id="UP000027265">
    <property type="component" value="Unassembled WGS sequence"/>
</dbReference>
<keyword evidence="12" id="KW-1185">Reference proteome</keyword>
<name>A0A067PTK6_9AGAM</name>
<keyword evidence="8" id="KW-0812">Transmembrane</keyword>
<dbReference type="InterPro" id="IPR036097">
    <property type="entry name" value="HisK_dim/P_sf"/>
</dbReference>
<sequence length="883" mass="98014">MASLSDDDPERQVQFTPPGHAHRWTKVLKNLLKRIVNASTGTPSDGLGEPSESTATPPSAAVQRQAAAEKNGADWCIDEVVVAGGDPPHHHPDPDGPMGPRSESGDNSTRHHGGDGIHDLTGLHHYQGGFLEWLKWRLWPMILTFFNPCFEDPAQERDFQKQSWHSTKALSFYASLFLVLNWVLYLIWNHSVTRYEQVAYYGGLSFFTLPIPFMIAMDFPQRHEIFFQIWFVIAVWYCGVTEVIQIKQCGFYTQNHCFGKDFLAMLYYNAAQPAMMMFVVSKRFYNFIAQFAVFVLLLVLVIPNQKIFARNVISFALFSIFIQGLHYSREKTERRMYELNAQLKVSYRAQQQAQIAESKASLAKRRFASYIFHEVRVPLNTAMLAYQNLQSGHAFKDEFLQQHNNDSVELHALEASLFMMQQVLNDALDLQKMDAGRFESCPRPFPLHRAIRSMMGPIAVATSAKSLNLRVELDERIDRVSCHCEAPEGLWVVGDEIRLRQVLTNLASNAVKFTPSGRGAEIRVSSRLLSPVPSDVAEPPRSTAGDPLIEMDQCGESLVFRLEVQDSGPGINPSDLVDNKLFQPFVQTKVGKMNGSGSGLGLAIVKQIVALSGGRLGVHSRKGEGATFWVELTYPIATVAEVQASRDKHMLLPTPPIINVSPQPAHVEPESYLPLDTESSPFPLVLPGSGSRNIPTTFQRPQSDNHASTVVMTGVTHSTSPLPSSSAASTPQSSAPVSPDVPPLRVLVVDDDSLTRILMKRMLTKLGCIVETANDGQECLDILLNPPNGSDTPPSYDFITLDNHMPIVTGEEVVRHMRVLGRIDFVVSCTGNALVEDQTSFLDSGADRVLTKPIMLKDLKVVIEDALGRRSASGQPVHKLQPP</sequence>
<dbReference type="SMART" id="SM00388">
    <property type="entry name" value="HisKA"/>
    <property type="match status" value="1"/>
</dbReference>
<evidence type="ECO:0000256" key="2">
    <source>
        <dbReference type="ARBA" id="ARBA00012438"/>
    </source>
</evidence>
<feature type="compositionally biased region" description="Polar residues" evidence="7">
    <location>
        <begin position="690"/>
        <end position="711"/>
    </location>
</feature>
<dbReference type="SMART" id="SM00387">
    <property type="entry name" value="HATPase_c"/>
    <property type="match status" value="1"/>
</dbReference>
<proteinExistence type="predicted"/>
<evidence type="ECO:0000256" key="6">
    <source>
        <dbReference type="PROSITE-ProRule" id="PRU00169"/>
    </source>
</evidence>
<evidence type="ECO:0000313" key="11">
    <source>
        <dbReference type="EMBL" id="KDQ57180.1"/>
    </source>
</evidence>
<evidence type="ECO:0000256" key="1">
    <source>
        <dbReference type="ARBA" id="ARBA00000085"/>
    </source>
</evidence>
<dbReference type="InParanoid" id="A0A067PTK6"/>
<feature type="compositionally biased region" description="Low complexity" evidence="7">
    <location>
        <begin position="716"/>
        <end position="742"/>
    </location>
</feature>
<feature type="domain" description="Histidine kinase" evidence="9">
    <location>
        <begin position="370"/>
        <end position="636"/>
    </location>
</feature>
<dbReference type="SUPFAM" id="SSF55874">
    <property type="entry name" value="ATPase domain of HSP90 chaperone/DNA topoisomerase II/histidine kinase"/>
    <property type="match status" value="1"/>
</dbReference>
<dbReference type="PANTHER" id="PTHR43047:SF66">
    <property type="entry name" value="HISKA"/>
    <property type="match status" value="1"/>
</dbReference>
<dbReference type="Gene3D" id="3.40.50.2300">
    <property type="match status" value="1"/>
</dbReference>
<dbReference type="SUPFAM" id="SSF52172">
    <property type="entry name" value="CheY-like"/>
    <property type="match status" value="1"/>
</dbReference>
<dbReference type="OrthoDB" id="60033at2759"/>
<dbReference type="EC" id="2.7.13.3" evidence="2"/>
<dbReference type="Gene3D" id="3.30.565.10">
    <property type="entry name" value="Histidine kinase-like ATPase, C-terminal domain"/>
    <property type="match status" value="1"/>
</dbReference>
<dbReference type="PROSITE" id="PS50110">
    <property type="entry name" value="RESPONSE_REGULATORY"/>
    <property type="match status" value="1"/>
</dbReference>
<evidence type="ECO:0000313" key="12">
    <source>
        <dbReference type="Proteomes" id="UP000027265"/>
    </source>
</evidence>
<dbReference type="InterPro" id="IPR005467">
    <property type="entry name" value="His_kinase_dom"/>
</dbReference>